<sequence>MAASLFSIIGVSGEVELLIRSLSLKSLEVGSRLEQDSEFWILIGCQDMQEHSHGWACRTHETTPNGRVVCKSRNGIHLPRRFVQQSESERDSCWSSTALSPPPPPSPPPPESALDLDQPAFLFTSVLTTSGLETLTHTHTHTHTHRAVDLCVRISVGLFLVCFDSHCFWWVSFFFFFWSEDLLFRPPEFSRRFWTSSWCTMFSDRFRWFRWFRILLVLPSMLIPSSANETLSAPRVYLSFKELKSTDTVHHFSFLLNTSDYRILRMDEDHDRMYVGSKDFILSLDLHDINHQPLIIHWPVSAPRKMECVLSGKDNNGECGNFVRLIEPWNRTHLYVCGTGAYNPVCTYINRGHRAMMPLHLQVPLARGRSSRAVELETVTDESGLQEYIFRLEPGHEDSGKGKCPYDPKLNSVSALINGELYAGVYIDFMGTDSAIFRTLGKNTAMRTDQYNSRWLNDPSFVHVHLIPDSAEKNDDKLYFFFREKSLEMGQSPKSEARIGRICLNDDGGHCCLVNKWSTFLKARLICSVPGADGIETHFDELRDVYIQPTQDTKNPVIYGVFLYLARCLKDRRFACTPWLTFGWYLTDRSPTRRVRTTSGWHTQEKSPTHGRERVLEELSLPT</sequence>
<dbReference type="GO" id="GO:0045499">
    <property type="term" value="F:chemorepellent activity"/>
    <property type="evidence" value="ECO:0007669"/>
    <property type="project" value="TreeGrafter"/>
</dbReference>
<gene>
    <name evidence="4" type="ORF">HF521_008783</name>
</gene>
<protein>
    <recommendedName>
        <fullName evidence="3">Sema domain-containing protein</fullName>
    </recommendedName>
</protein>
<evidence type="ECO:0000313" key="4">
    <source>
        <dbReference type="EMBL" id="KAF7693467.1"/>
    </source>
</evidence>
<comment type="caution">
    <text evidence="2">Lacks conserved residue(s) required for the propagation of feature annotation.</text>
</comment>
<dbReference type="PANTHER" id="PTHR11036">
    <property type="entry name" value="SEMAPHORIN"/>
    <property type="match status" value="1"/>
</dbReference>
<evidence type="ECO:0000259" key="3">
    <source>
        <dbReference type="PROSITE" id="PS51004"/>
    </source>
</evidence>
<keyword evidence="5" id="KW-1185">Reference proteome</keyword>
<dbReference type="PANTHER" id="PTHR11036:SF27">
    <property type="entry name" value="SEMAPHORIN-3F"/>
    <property type="match status" value="1"/>
</dbReference>
<evidence type="ECO:0000256" key="2">
    <source>
        <dbReference type="PROSITE-ProRule" id="PRU00352"/>
    </source>
</evidence>
<organism evidence="4 5">
    <name type="scientific">Silurus meridionalis</name>
    <name type="common">Southern catfish</name>
    <name type="synonym">Silurus soldatovi meridionalis</name>
    <dbReference type="NCBI Taxonomy" id="175797"/>
    <lineage>
        <taxon>Eukaryota</taxon>
        <taxon>Metazoa</taxon>
        <taxon>Chordata</taxon>
        <taxon>Craniata</taxon>
        <taxon>Vertebrata</taxon>
        <taxon>Euteleostomi</taxon>
        <taxon>Actinopterygii</taxon>
        <taxon>Neopterygii</taxon>
        <taxon>Teleostei</taxon>
        <taxon>Ostariophysi</taxon>
        <taxon>Siluriformes</taxon>
        <taxon>Siluridae</taxon>
        <taxon>Silurus</taxon>
    </lineage>
</organism>
<dbReference type="GO" id="GO:0007411">
    <property type="term" value="P:axon guidance"/>
    <property type="evidence" value="ECO:0007669"/>
    <property type="project" value="TreeGrafter"/>
</dbReference>
<dbReference type="EMBL" id="JABFDY010000019">
    <property type="protein sequence ID" value="KAF7693467.1"/>
    <property type="molecule type" value="Genomic_DNA"/>
</dbReference>
<keyword evidence="1" id="KW-0325">Glycoprotein</keyword>
<evidence type="ECO:0000256" key="1">
    <source>
        <dbReference type="ARBA" id="ARBA00023180"/>
    </source>
</evidence>
<dbReference type="InterPro" id="IPR027231">
    <property type="entry name" value="Semaphorin"/>
</dbReference>
<dbReference type="GO" id="GO:0071526">
    <property type="term" value="P:semaphorin-plexin signaling pathway"/>
    <property type="evidence" value="ECO:0007669"/>
    <property type="project" value="TreeGrafter"/>
</dbReference>
<dbReference type="GO" id="GO:0005615">
    <property type="term" value="C:extracellular space"/>
    <property type="evidence" value="ECO:0007669"/>
    <property type="project" value="TreeGrafter"/>
</dbReference>
<dbReference type="GO" id="GO:0030335">
    <property type="term" value="P:positive regulation of cell migration"/>
    <property type="evidence" value="ECO:0007669"/>
    <property type="project" value="TreeGrafter"/>
</dbReference>
<reference evidence="4" key="1">
    <citation type="submission" date="2020-08" db="EMBL/GenBank/DDBJ databases">
        <title>Chromosome-level assembly of Southern catfish (Silurus meridionalis) provides insights into visual adaptation to the nocturnal and benthic lifestyles.</title>
        <authorList>
            <person name="Zhang Y."/>
            <person name="Wang D."/>
            <person name="Peng Z."/>
        </authorList>
    </citation>
    <scope>NUCLEOTIDE SEQUENCE</scope>
    <source>
        <strain evidence="4">SWU-2019-XX</strain>
        <tissue evidence="4">Muscle</tissue>
    </source>
</reference>
<accession>A0A8T0APX8</accession>
<evidence type="ECO:0000313" key="5">
    <source>
        <dbReference type="Proteomes" id="UP000606274"/>
    </source>
</evidence>
<dbReference type="InterPro" id="IPR001627">
    <property type="entry name" value="Semap_dom"/>
</dbReference>
<comment type="caution">
    <text evidence="4">The sequence shown here is derived from an EMBL/GenBank/DDBJ whole genome shotgun (WGS) entry which is preliminary data.</text>
</comment>
<dbReference type="Gene3D" id="2.130.10.10">
    <property type="entry name" value="YVTN repeat-like/Quinoprotein amine dehydrogenase"/>
    <property type="match status" value="1"/>
</dbReference>
<dbReference type="PROSITE" id="PS51004">
    <property type="entry name" value="SEMA"/>
    <property type="match status" value="1"/>
</dbReference>
<dbReference type="GO" id="GO:0030215">
    <property type="term" value="F:semaphorin receptor binding"/>
    <property type="evidence" value="ECO:0007669"/>
    <property type="project" value="InterPro"/>
</dbReference>
<name>A0A8T0APX8_SILME</name>
<feature type="domain" description="Sema" evidence="3">
    <location>
        <begin position="235"/>
        <end position="623"/>
    </location>
</feature>
<dbReference type="AlphaFoldDB" id="A0A8T0APX8"/>
<dbReference type="InterPro" id="IPR036352">
    <property type="entry name" value="Semap_dom_sf"/>
</dbReference>
<dbReference type="SMART" id="SM00630">
    <property type="entry name" value="Sema"/>
    <property type="match status" value="1"/>
</dbReference>
<proteinExistence type="predicted"/>
<dbReference type="InterPro" id="IPR015943">
    <property type="entry name" value="WD40/YVTN_repeat-like_dom_sf"/>
</dbReference>
<dbReference type="Proteomes" id="UP000606274">
    <property type="component" value="Unassembled WGS sequence"/>
</dbReference>
<dbReference type="GO" id="GO:0005886">
    <property type="term" value="C:plasma membrane"/>
    <property type="evidence" value="ECO:0007669"/>
    <property type="project" value="TreeGrafter"/>
</dbReference>
<dbReference type="GO" id="GO:0001755">
    <property type="term" value="P:neural crest cell migration"/>
    <property type="evidence" value="ECO:0007669"/>
    <property type="project" value="TreeGrafter"/>
</dbReference>
<dbReference type="SUPFAM" id="SSF101912">
    <property type="entry name" value="Sema domain"/>
    <property type="match status" value="1"/>
</dbReference>